<feature type="transmembrane region" description="Helical" evidence="1">
    <location>
        <begin position="7"/>
        <end position="26"/>
    </location>
</feature>
<evidence type="ECO:0000313" key="3">
    <source>
        <dbReference type="Proteomes" id="UP000051412"/>
    </source>
</evidence>
<dbReference type="OrthoDB" id="2219632at2"/>
<keyword evidence="1" id="KW-1133">Transmembrane helix</keyword>
<accession>A0A0R1XBE5</accession>
<organism evidence="2 3">
    <name type="scientific">Limosilactobacillus panis DSM 6035</name>
    <dbReference type="NCBI Taxonomy" id="1423782"/>
    <lineage>
        <taxon>Bacteria</taxon>
        <taxon>Bacillati</taxon>
        <taxon>Bacillota</taxon>
        <taxon>Bacilli</taxon>
        <taxon>Lactobacillales</taxon>
        <taxon>Lactobacillaceae</taxon>
        <taxon>Limosilactobacillus</taxon>
    </lineage>
</organism>
<comment type="caution">
    <text evidence="2">The sequence shown here is derived from an EMBL/GenBank/DDBJ whole genome shotgun (WGS) entry which is preliminary data.</text>
</comment>
<dbReference type="Proteomes" id="UP000051412">
    <property type="component" value="Unassembled WGS sequence"/>
</dbReference>
<evidence type="ECO:0000256" key="1">
    <source>
        <dbReference type="SAM" id="Phobius"/>
    </source>
</evidence>
<proteinExistence type="predicted"/>
<dbReference type="PATRIC" id="fig|1423782.4.peg.141"/>
<gene>
    <name evidence="2" type="ORF">FD32_GL000141</name>
</gene>
<evidence type="ECO:0000313" key="2">
    <source>
        <dbReference type="EMBL" id="KRM27045.1"/>
    </source>
</evidence>
<name>A0A0R1XBE5_9LACO</name>
<dbReference type="AlphaFoldDB" id="A0A0R1XBE5"/>
<dbReference type="EMBL" id="AZGM01000067">
    <property type="protein sequence ID" value="KRM27045.1"/>
    <property type="molecule type" value="Genomic_DNA"/>
</dbReference>
<reference evidence="2 3" key="1">
    <citation type="journal article" date="2015" name="Genome Announc.">
        <title>Expanding the biotechnology potential of lactobacilli through comparative genomics of 213 strains and associated genera.</title>
        <authorList>
            <person name="Sun Z."/>
            <person name="Harris H.M."/>
            <person name="McCann A."/>
            <person name="Guo C."/>
            <person name="Argimon S."/>
            <person name="Zhang W."/>
            <person name="Yang X."/>
            <person name="Jeffery I.B."/>
            <person name="Cooney J.C."/>
            <person name="Kagawa T.F."/>
            <person name="Liu W."/>
            <person name="Song Y."/>
            <person name="Salvetti E."/>
            <person name="Wrobel A."/>
            <person name="Rasinkangas P."/>
            <person name="Parkhill J."/>
            <person name="Rea M.C."/>
            <person name="O'Sullivan O."/>
            <person name="Ritari J."/>
            <person name="Douillard F.P."/>
            <person name="Paul Ross R."/>
            <person name="Yang R."/>
            <person name="Briner A.E."/>
            <person name="Felis G.E."/>
            <person name="de Vos W.M."/>
            <person name="Barrangou R."/>
            <person name="Klaenhammer T.R."/>
            <person name="Caufield P.W."/>
            <person name="Cui Y."/>
            <person name="Zhang H."/>
            <person name="O'Toole P.W."/>
        </authorList>
    </citation>
    <scope>NUCLEOTIDE SEQUENCE [LARGE SCALE GENOMIC DNA]</scope>
    <source>
        <strain evidence="2 3">DSM 6035</strain>
    </source>
</reference>
<dbReference type="RefSeq" id="WP_047769975.1">
    <property type="nucleotide sequence ID" value="NZ_AZGM01000067.1"/>
</dbReference>
<sequence>MQKKNKIIIAIIVVLVVIFGGGYFYASHSVARHVPGHVYQYTSVSGNQSAYMTFAKSGDEVVVTPSKSKALKANDSQSDFEDVYHSESKQGTWNYSAKGSKLTLSKSQDGKVSLWQYNHVLALGKKLHSSSFTYQIANAGQGVDHKSTSFKQIE</sequence>
<keyword evidence="1" id="KW-0812">Transmembrane</keyword>
<keyword evidence="1" id="KW-0472">Membrane</keyword>
<protein>
    <submittedName>
        <fullName evidence="2">Uncharacterized protein</fullName>
    </submittedName>
</protein>
<keyword evidence="3" id="KW-1185">Reference proteome</keyword>